<name>A0A914GW00_GLORO</name>
<proteinExistence type="predicted"/>
<dbReference type="AlphaFoldDB" id="A0A914GW00"/>
<protein>
    <submittedName>
        <fullName evidence="2">Uncharacterized protein</fullName>
    </submittedName>
</protein>
<reference evidence="2" key="1">
    <citation type="submission" date="2022-11" db="UniProtKB">
        <authorList>
            <consortium name="WormBaseParasite"/>
        </authorList>
    </citation>
    <scope>IDENTIFICATION</scope>
</reference>
<keyword evidence="1" id="KW-1185">Reference proteome</keyword>
<evidence type="ECO:0000313" key="2">
    <source>
        <dbReference type="WBParaSite" id="Gr19_v10_g11699.t1"/>
    </source>
</evidence>
<organism evidence="1 2">
    <name type="scientific">Globodera rostochiensis</name>
    <name type="common">Golden nematode worm</name>
    <name type="synonym">Heterodera rostochiensis</name>
    <dbReference type="NCBI Taxonomy" id="31243"/>
    <lineage>
        <taxon>Eukaryota</taxon>
        <taxon>Metazoa</taxon>
        <taxon>Ecdysozoa</taxon>
        <taxon>Nematoda</taxon>
        <taxon>Chromadorea</taxon>
        <taxon>Rhabditida</taxon>
        <taxon>Tylenchina</taxon>
        <taxon>Tylenchomorpha</taxon>
        <taxon>Tylenchoidea</taxon>
        <taxon>Heteroderidae</taxon>
        <taxon>Heteroderinae</taxon>
        <taxon>Globodera</taxon>
    </lineage>
</organism>
<dbReference type="WBParaSite" id="Gr19_v10_g11699.t1">
    <property type="protein sequence ID" value="Gr19_v10_g11699.t1"/>
    <property type="gene ID" value="Gr19_v10_g11699"/>
</dbReference>
<accession>A0A914GW00</accession>
<sequence length="115" mass="13061">MHTVSIKIDCGPRNTKAVATRFCVLLLGLHTKHPSIWKERTIGSVAVNQSMFLVNVNEAQKRKEKKQTTTEKRVTTPQGRRVCVQPTNSFIEFGGMFSRKINHDKKCPFPPVTRP</sequence>
<evidence type="ECO:0000313" key="1">
    <source>
        <dbReference type="Proteomes" id="UP000887572"/>
    </source>
</evidence>
<dbReference type="Proteomes" id="UP000887572">
    <property type="component" value="Unplaced"/>
</dbReference>